<dbReference type="Gene3D" id="3.20.20.80">
    <property type="entry name" value="Glycosidases"/>
    <property type="match status" value="1"/>
</dbReference>
<name>A0ABY0V6Y3_9ACTO</name>
<keyword evidence="5" id="KW-1185">Reference proteome</keyword>
<dbReference type="PANTHER" id="PTHR10357:SF210">
    <property type="entry name" value="MALTODEXTRIN GLUCOSIDASE"/>
    <property type="match status" value="1"/>
</dbReference>
<dbReference type="Pfam" id="PF00128">
    <property type="entry name" value="Alpha-amylase"/>
    <property type="match status" value="1"/>
</dbReference>
<evidence type="ECO:0000256" key="2">
    <source>
        <dbReference type="ARBA" id="ARBA00023295"/>
    </source>
</evidence>
<proteinExistence type="predicted"/>
<dbReference type="PANTHER" id="PTHR10357">
    <property type="entry name" value="ALPHA-AMYLASE FAMILY MEMBER"/>
    <property type="match status" value="1"/>
</dbReference>
<evidence type="ECO:0000313" key="5">
    <source>
        <dbReference type="Proteomes" id="UP000198976"/>
    </source>
</evidence>
<dbReference type="EMBL" id="LT629792">
    <property type="protein sequence ID" value="SDT92173.1"/>
    <property type="molecule type" value="Genomic_DNA"/>
</dbReference>
<evidence type="ECO:0000256" key="1">
    <source>
        <dbReference type="ARBA" id="ARBA00022801"/>
    </source>
</evidence>
<dbReference type="CDD" id="cd11354">
    <property type="entry name" value="AmyAc_bac_CMD_like"/>
    <property type="match status" value="1"/>
</dbReference>
<dbReference type="InterPro" id="IPR006047">
    <property type="entry name" value="GH13_cat_dom"/>
</dbReference>
<dbReference type="Proteomes" id="UP000198976">
    <property type="component" value="Chromosome I"/>
</dbReference>
<protein>
    <submittedName>
        <fullName evidence="4">Glycosidase</fullName>
    </submittedName>
</protein>
<gene>
    <name evidence="4" type="ORF">SAMN04489714_0916</name>
</gene>
<evidence type="ECO:0000313" key="4">
    <source>
        <dbReference type="EMBL" id="SDT92173.1"/>
    </source>
</evidence>
<dbReference type="SUPFAM" id="SSF51445">
    <property type="entry name" value="(Trans)glycosidases"/>
    <property type="match status" value="1"/>
</dbReference>
<reference evidence="4 5" key="1">
    <citation type="submission" date="2016-10" db="EMBL/GenBank/DDBJ databases">
        <authorList>
            <person name="Varghese N."/>
            <person name="Submissions S."/>
        </authorList>
    </citation>
    <scope>NUCLEOTIDE SEQUENCE [LARGE SCALE GENOMIC DNA]</scope>
    <source>
        <strain evidence="4 5">DSM 9169</strain>
    </source>
</reference>
<sequence>MSWIDHMVWWHVYPLGMCGAPIRPPFGADASAHRITMLENWLDYLIELGANGLLLGPIFQSTSHGYDILDHFAVDPRLGDEADFDHLIAACHERGIRVACDGVFSHVSSRHPLVSEVLAAGPDSEHADLFDIDWEDPAGPTPRIFEGHGELVRLNHAGAQARTYATDVMTYWLERGIDAWRLDAAYSVPSDFWRDVIDPVRARFPEAWLMGEVIHGDYTDMIEQCHFDSLTQYELWKAIWSSISDRNFFELQWCLDRHNHFLDSFTPQTFIGNHDVTRIASQIGSPHVGVALAIVMTVGGIPSIYYGDEQGYTGIKTDELGGDDQVRPSFPDLPDHLSNLGESVFQTHQALIALRRQHPWLVHARTQVCEVTNEQLSYRSSADGHTICVFLDLHDSDAPHVTITEPGGQILFAF</sequence>
<feature type="domain" description="Glycosyl hydrolase family 13 catalytic" evidence="3">
    <location>
        <begin position="11"/>
        <end position="355"/>
    </location>
</feature>
<organism evidence="4 5">
    <name type="scientific">Schaalia radingae</name>
    <dbReference type="NCBI Taxonomy" id="131110"/>
    <lineage>
        <taxon>Bacteria</taxon>
        <taxon>Bacillati</taxon>
        <taxon>Actinomycetota</taxon>
        <taxon>Actinomycetes</taxon>
        <taxon>Actinomycetales</taxon>
        <taxon>Actinomycetaceae</taxon>
        <taxon>Schaalia</taxon>
    </lineage>
</organism>
<dbReference type="SMART" id="SM00642">
    <property type="entry name" value="Aamy"/>
    <property type="match status" value="1"/>
</dbReference>
<dbReference type="InterPro" id="IPR017853">
    <property type="entry name" value="GH"/>
</dbReference>
<evidence type="ECO:0000259" key="3">
    <source>
        <dbReference type="SMART" id="SM00642"/>
    </source>
</evidence>
<keyword evidence="2 4" id="KW-0326">Glycosidase</keyword>
<dbReference type="GO" id="GO:0016798">
    <property type="term" value="F:hydrolase activity, acting on glycosyl bonds"/>
    <property type="evidence" value="ECO:0007669"/>
    <property type="project" value="UniProtKB-KW"/>
</dbReference>
<accession>A0ABY0V6Y3</accession>
<dbReference type="RefSeq" id="WP_092648497.1">
    <property type="nucleotide sequence ID" value="NZ_LT629792.1"/>
</dbReference>
<keyword evidence="1" id="KW-0378">Hydrolase</keyword>